<evidence type="ECO:0000313" key="4">
    <source>
        <dbReference type="Proteomes" id="UP000523000"/>
    </source>
</evidence>
<evidence type="ECO:0000256" key="2">
    <source>
        <dbReference type="SAM" id="Phobius"/>
    </source>
</evidence>
<dbReference type="EMBL" id="JACHVS010000001">
    <property type="protein sequence ID" value="MBB2994231.1"/>
    <property type="molecule type" value="Genomic_DNA"/>
</dbReference>
<dbReference type="AlphaFoldDB" id="A0A839QQ73"/>
<feature type="region of interest" description="Disordered" evidence="1">
    <location>
        <begin position="121"/>
        <end position="141"/>
    </location>
</feature>
<keyword evidence="4" id="KW-1185">Reference proteome</keyword>
<dbReference type="RefSeq" id="WP_183509604.1">
    <property type="nucleotide sequence ID" value="NZ_BAABGK010000041.1"/>
</dbReference>
<sequence>MRRGRTGYLGAEHGAGTALVAGLVALILMGIVAVLAVGAAAEAGARAGTAADLAALAGADAARGITAGEPCSVAAATAVRNGARIAGCRRSGAGGSIVEVSVLVSWGGAFSGLGELHGTSRARAGPPASPWTLPGHPASLP</sequence>
<comment type="caution">
    <text evidence="3">The sequence shown here is derived from an EMBL/GenBank/DDBJ whole genome shotgun (WGS) entry which is preliminary data.</text>
</comment>
<name>A0A839QQ73_9MICC</name>
<reference evidence="3 4" key="1">
    <citation type="submission" date="2020-08" db="EMBL/GenBank/DDBJ databases">
        <title>Sequencing the genomes of 1000 actinobacteria strains.</title>
        <authorList>
            <person name="Klenk H.-P."/>
        </authorList>
    </citation>
    <scope>NUCLEOTIDE SEQUENCE [LARGE SCALE GENOMIC DNA]</scope>
    <source>
        <strain evidence="3 4">DSM 22826</strain>
    </source>
</reference>
<accession>A0A839QQ73</accession>
<gene>
    <name evidence="3" type="ORF">E9229_000422</name>
</gene>
<dbReference type="Proteomes" id="UP000523000">
    <property type="component" value="Unassembled WGS sequence"/>
</dbReference>
<protein>
    <submittedName>
        <fullName evidence="3">Secretion/DNA translocation related TadE-like protein</fullName>
    </submittedName>
</protein>
<evidence type="ECO:0000256" key="1">
    <source>
        <dbReference type="SAM" id="MobiDB-lite"/>
    </source>
</evidence>
<organism evidence="3 4">
    <name type="scientific">Paeniglutamicibacter cryotolerans</name>
    <dbReference type="NCBI Taxonomy" id="670079"/>
    <lineage>
        <taxon>Bacteria</taxon>
        <taxon>Bacillati</taxon>
        <taxon>Actinomycetota</taxon>
        <taxon>Actinomycetes</taxon>
        <taxon>Micrococcales</taxon>
        <taxon>Micrococcaceae</taxon>
        <taxon>Paeniglutamicibacter</taxon>
    </lineage>
</organism>
<evidence type="ECO:0000313" key="3">
    <source>
        <dbReference type="EMBL" id="MBB2994231.1"/>
    </source>
</evidence>
<keyword evidence="2" id="KW-1133">Transmembrane helix</keyword>
<keyword evidence="2" id="KW-0472">Membrane</keyword>
<dbReference type="InterPro" id="IPR021202">
    <property type="entry name" value="Rv3654c-like"/>
</dbReference>
<keyword evidence="2" id="KW-0812">Transmembrane</keyword>
<feature type="transmembrane region" description="Helical" evidence="2">
    <location>
        <begin position="20"/>
        <end position="41"/>
    </location>
</feature>
<dbReference type="NCBIfam" id="TIGR03816">
    <property type="entry name" value="tadE_like_DECH"/>
    <property type="match status" value="1"/>
</dbReference>
<proteinExistence type="predicted"/>